<dbReference type="WBParaSite" id="ACAC_0000426801-mRNA-1">
    <property type="protein sequence ID" value="ACAC_0000426801-mRNA-1"/>
    <property type="gene ID" value="ACAC_0000426801"/>
</dbReference>
<name>A0A0K0D2H3_ANGCA</name>
<dbReference type="AlphaFoldDB" id="A0A0K0D2H3"/>
<reference evidence="1" key="1">
    <citation type="submission" date="2012-09" db="EMBL/GenBank/DDBJ databases">
        <authorList>
            <person name="Martin A.A."/>
        </authorList>
    </citation>
    <scope>NUCLEOTIDE SEQUENCE</scope>
</reference>
<sequence length="74" mass="8465">MGRRAATRETKEQSERVRKYCELAWRGVTEKNPRTDKTCADGSGGVEKETAVVLDNTLRRKRRQQLTARDSQAI</sequence>
<protein>
    <submittedName>
        <fullName evidence="2">Uncharacterized protein</fullName>
    </submittedName>
</protein>
<evidence type="ECO:0000313" key="2">
    <source>
        <dbReference type="WBParaSite" id="ACAC_0000426801-mRNA-1"/>
    </source>
</evidence>
<proteinExistence type="predicted"/>
<organism evidence="1 2">
    <name type="scientific">Angiostrongylus cantonensis</name>
    <name type="common">Rat lungworm</name>
    <dbReference type="NCBI Taxonomy" id="6313"/>
    <lineage>
        <taxon>Eukaryota</taxon>
        <taxon>Metazoa</taxon>
        <taxon>Ecdysozoa</taxon>
        <taxon>Nematoda</taxon>
        <taxon>Chromadorea</taxon>
        <taxon>Rhabditida</taxon>
        <taxon>Rhabditina</taxon>
        <taxon>Rhabditomorpha</taxon>
        <taxon>Strongyloidea</taxon>
        <taxon>Metastrongylidae</taxon>
        <taxon>Angiostrongylus</taxon>
    </lineage>
</organism>
<reference evidence="2" key="2">
    <citation type="submission" date="2017-02" db="UniProtKB">
        <authorList>
            <consortium name="WormBaseParasite"/>
        </authorList>
    </citation>
    <scope>IDENTIFICATION</scope>
</reference>
<keyword evidence="1" id="KW-1185">Reference proteome</keyword>
<accession>A0A0K0D2H3</accession>
<dbReference type="Proteomes" id="UP000035642">
    <property type="component" value="Unassembled WGS sequence"/>
</dbReference>
<evidence type="ECO:0000313" key="1">
    <source>
        <dbReference type="Proteomes" id="UP000035642"/>
    </source>
</evidence>